<organism evidence="1">
    <name type="scientific">marine sediment metagenome</name>
    <dbReference type="NCBI Taxonomy" id="412755"/>
    <lineage>
        <taxon>unclassified sequences</taxon>
        <taxon>metagenomes</taxon>
        <taxon>ecological metagenomes</taxon>
    </lineage>
</organism>
<dbReference type="EMBL" id="LAZR01043451">
    <property type="protein sequence ID" value="KKL07042.1"/>
    <property type="molecule type" value="Genomic_DNA"/>
</dbReference>
<name>A0A0F9AZT2_9ZZZZ</name>
<sequence>MESQEDIQLRTIPFDWQLKLTGADHELGLLAVPYGKNHQVEILSIGYTCRVAVTTCTVRSEWRDALLTDKDTLTTAVGAFLPTNVTPDRVLDCDSTSAAEVADVLGTLIADLKAGLPIPAYTITNLTRDVTAVNTDSGTLGLLADQVGQLINDIYEGRIVEVAWTPVNADRVFDADSTSVGELFDIVQTLHTDLTPQTYLHAAANVVNQGIEGYVSLWNGSLVLNQGDVLNLQITDSNVSTPGEGYAAIVEHRVLRRS</sequence>
<protein>
    <submittedName>
        <fullName evidence="1">Uncharacterized protein</fullName>
    </submittedName>
</protein>
<proteinExistence type="predicted"/>
<reference evidence="1" key="1">
    <citation type="journal article" date="2015" name="Nature">
        <title>Complex archaea that bridge the gap between prokaryotes and eukaryotes.</title>
        <authorList>
            <person name="Spang A."/>
            <person name="Saw J.H."/>
            <person name="Jorgensen S.L."/>
            <person name="Zaremba-Niedzwiedzka K."/>
            <person name="Martijn J."/>
            <person name="Lind A.E."/>
            <person name="van Eijk R."/>
            <person name="Schleper C."/>
            <person name="Guy L."/>
            <person name="Ettema T.J."/>
        </authorList>
    </citation>
    <scope>NUCLEOTIDE SEQUENCE</scope>
</reference>
<evidence type="ECO:0000313" key="1">
    <source>
        <dbReference type="EMBL" id="KKL07042.1"/>
    </source>
</evidence>
<dbReference type="AlphaFoldDB" id="A0A0F9AZT2"/>
<gene>
    <name evidence="1" type="ORF">LCGC14_2589980</name>
</gene>
<comment type="caution">
    <text evidence="1">The sequence shown here is derived from an EMBL/GenBank/DDBJ whole genome shotgun (WGS) entry which is preliminary data.</text>
</comment>
<accession>A0A0F9AZT2</accession>